<dbReference type="EMBL" id="ML208355">
    <property type="protein sequence ID" value="TFK68273.1"/>
    <property type="molecule type" value="Genomic_DNA"/>
</dbReference>
<protein>
    <submittedName>
        <fullName evidence="1">Uncharacterized protein</fullName>
    </submittedName>
</protein>
<evidence type="ECO:0000313" key="1">
    <source>
        <dbReference type="EMBL" id="TFK68273.1"/>
    </source>
</evidence>
<dbReference type="Proteomes" id="UP000308600">
    <property type="component" value="Unassembled WGS sequence"/>
</dbReference>
<proteinExistence type="predicted"/>
<sequence>MANNDETALRVEFASEEKDMGSTSKADNEQLLFLTALLRVFPRLWYHVYRFNRSEEMNFLIDEEEEVERDPDVECLSRLLCLLVRSEEVVAAIPVSAGVEGSNLLDLVISWSGGDNGTATSRDDPKSVRLSEVVQSLEIVTSPTSDASVKDMFLAERYGRVTSAAQLNVETRRNTFWEIHANRVFHLVKMAHADNYEWLARYLLLANAEHTLRILKHPLCWRELFGRLTFRELDYEALEEEDEFPYPSKTGLRRLLSGEENTTIKQLAEIVEASNAGSIACIQGQPLRDFLDNHKSELGLLLNQELLLQILSAIHSLFRASLGIIFTAYRQVVDDPECVLRDDSRTYKQITEISFAFHRLLRGKFVKWMITSFDSEFRGLFEEGMLKKEGTIRTEIDPGPQVIGETPKKFGRLSQECWFWLRSCFEAIHNLEQVVKSRYLKIVRGFRFFDFPAASLAPSVSDSPTIMADWPDVVLQLRRNCVGGILPEITEQELAPHDNFVMSLKFYSNQGAVGFEWANQKNFVVRPELHPEVILATFHFWAMMGLERKGAWTGTVVDNIFELFSGSGPTSIIGTSKPCCVTCTEIIQGLSRVLEEHEHHSIYLAWSHEIASPGTFPDIFPANVRSHVLEKLGSQVFRLLRIAVAEANGNALFAVYRQQLSGGGLNLASGGA</sequence>
<name>A0ACD3AQP6_9AGAR</name>
<evidence type="ECO:0000313" key="2">
    <source>
        <dbReference type="Proteomes" id="UP000308600"/>
    </source>
</evidence>
<reference evidence="1 2" key="1">
    <citation type="journal article" date="2019" name="Nat. Ecol. Evol.">
        <title>Megaphylogeny resolves global patterns of mushroom evolution.</title>
        <authorList>
            <person name="Varga T."/>
            <person name="Krizsan K."/>
            <person name="Foldi C."/>
            <person name="Dima B."/>
            <person name="Sanchez-Garcia M."/>
            <person name="Sanchez-Ramirez S."/>
            <person name="Szollosi G.J."/>
            <person name="Szarkandi J.G."/>
            <person name="Papp V."/>
            <person name="Albert L."/>
            <person name="Andreopoulos W."/>
            <person name="Angelini C."/>
            <person name="Antonin V."/>
            <person name="Barry K.W."/>
            <person name="Bougher N.L."/>
            <person name="Buchanan P."/>
            <person name="Buyck B."/>
            <person name="Bense V."/>
            <person name="Catcheside P."/>
            <person name="Chovatia M."/>
            <person name="Cooper J."/>
            <person name="Damon W."/>
            <person name="Desjardin D."/>
            <person name="Finy P."/>
            <person name="Geml J."/>
            <person name="Haridas S."/>
            <person name="Hughes K."/>
            <person name="Justo A."/>
            <person name="Karasinski D."/>
            <person name="Kautmanova I."/>
            <person name="Kiss B."/>
            <person name="Kocsube S."/>
            <person name="Kotiranta H."/>
            <person name="LaButti K.M."/>
            <person name="Lechner B.E."/>
            <person name="Liimatainen K."/>
            <person name="Lipzen A."/>
            <person name="Lukacs Z."/>
            <person name="Mihaltcheva S."/>
            <person name="Morgado L.N."/>
            <person name="Niskanen T."/>
            <person name="Noordeloos M.E."/>
            <person name="Ohm R.A."/>
            <person name="Ortiz-Santana B."/>
            <person name="Ovrebo C."/>
            <person name="Racz N."/>
            <person name="Riley R."/>
            <person name="Savchenko A."/>
            <person name="Shiryaev A."/>
            <person name="Soop K."/>
            <person name="Spirin V."/>
            <person name="Szebenyi C."/>
            <person name="Tomsovsky M."/>
            <person name="Tulloss R.E."/>
            <person name="Uehling J."/>
            <person name="Grigoriev I.V."/>
            <person name="Vagvolgyi C."/>
            <person name="Papp T."/>
            <person name="Martin F.M."/>
            <person name="Miettinen O."/>
            <person name="Hibbett D.S."/>
            <person name="Nagy L.G."/>
        </authorList>
    </citation>
    <scope>NUCLEOTIDE SEQUENCE [LARGE SCALE GENOMIC DNA]</scope>
    <source>
        <strain evidence="1 2">NL-1719</strain>
    </source>
</reference>
<keyword evidence="2" id="KW-1185">Reference proteome</keyword>
<gene>
    <name evidence="1" type="ORF">BDN72DRAFT_960350</name>
</gene>
<organism evidence="1 2">
    <name type="scientific">Pluteus cervinus</name>
    <dbReference type="NCBI Taxonomy" id="181527"/>
    <lineage>
        <taxon>Eukaryota</taxon>
        <taxon>Fungi</taxon>
        <taxon>Dikarya</taxon>
        <taxon>Basidiomycota</taxon>
        <taxon>Agaricomycotina</taxon>
        <taxon>Agaricomycetes</taxon>
        <taxon>Agaricomycetidae</taxon>
        <taxon>Agaricales</taxon>
        <taxon>Pluteineae</taxon>
        <taxon>Pluteaceae</taxon>
        <taxon>Pluteus</taxon>
    </lineage>
</organism>
<accession>A0ACD3AQP6</accession>